<name>A0AAW3JQ86_9FIRM</name>
<dbReference type="AlphaFoldDB" id="A0AAW3JQ86"/>
<gene>
    <name evidence="2" type="ORF">APZ18_09370</name>
</gene>
<organism evidence="2 3">
    <name type="scientific">Butyribacter intestini</name>
    <dbReference type="NCBI Taxonomy" id="1703332"/>
    <lineage>
        <taxon>Bacteria</taxon>
        <taxon>Bacillati</taxon>
        <taxon>Bacillota</taxon>
        <taxon>Clostridia</taxon>
        <taxon>Lachnospirales</taxon>
        <taxon>Lachnospiraceae</taxon>
        <taxon>Butyribacter</taxon>
    </lineage>
</organism>
<protein>
    <recommendedName>
        <fullName evidence="1">DUF1653 domain-containing protein</fullName>
    </recommendedName>
</protein>
<proteinExistence type="predicted"/>
<keyword evidence="3" id="KW-1185">Reference proteome</keyword>
<sequence>MTDINIHEGDFYRHFKGQIYQIRTIATNSEDESLMVVYQAMYPPFKVWVRPLSMFTEKLDTSKYPDAGQTFRFEKINFEDSPDIDSSTYNKNKTETIKSADNDIKNTTTFLHNSENDIKISSPNVVSNTDAPQVSEDDFISDDISISDEEMTDILLSGQVERKLTDRLSDKQIAAKGFMIFLDADSYHDKRLIFLSLRQYLNDTMLNNIAVTLDLVLDEGSPEQHFDTILNCLETHEHYECNRLR</sequence>
<comment type="caution">
    <text evidence="2">The sequence shown here is derived from an EMBL/GenBank/DDBJ whole genome shotgun (WGS) entry which is preliminary data.</text>
</comment>
<feature type="domain" description="DUF1653" evidence="1">
    <location>
        <begin position="11"/>
        <end position="74"/>
    </location>
</feature>
<dbReference type="Proteomes" id="UP000050833">
    <property type="component" value="Unassembled WGS sequence"/>
</dbReference>
<reference evidence="2 3" key="1">
    <citation type="submission" date="2015-10" db="EMBL/GenBank/DDBJ databases">
        <title>Butyribacter intestini gen. nov., sp. nov., a butyric acid-producing bacterium of the family Lachnospiraceae isolated from the human faeces.</title>
        <authorList>
            <person name="Zou Y."/>
            <person name="Xue W."/>
            <person name="Luo G."/>
            <person name="Lv M."/>
        </authorList>
    </citation>
    <scope>NUCLEOTIDE SEQUENCE [LARGE SCALE GENOMIC DNA]</scope>
    <source>
        <strain evidence="2 3">TF01-11</strain>
    </source>
</reference>
<dbReference type="RefSeq" id="WP_055944178.1">
    <property type="nucleotide sequence ID" value="NZ_JAQDCV010000002.1"/>
</dbReference>
<evidence type="ECO:0000259" key="1">
    <source>
        <dbReference type="Pfam" id="PF07866"/>
    </source>
</evidence>
<evidence type="ECO:0000313" key="2">
    <source>
        <dbReference type="EMBL" id="KQC84916.1"/>
    </source>
</evidence>
<dbReference type="InterPro" id="IPR037135">
    <property type="entry name" value="DUF1653-like_dom_sf"/>
</dbReference>
<dbReference type="Gene3D" id="2.30.30.320">
    <property type="entry name" value="DUF1653-like domain"/>
    <property type="match status" value="1"/>
</dbReference>
<dbReference type="InterPro" id="IPR023387">
    <property type="entry name" value="DUF1653-like_dom"/>
</dbReference>
<dbReference type="Pfam" id="PF07866">
    <property type="entry name" value="DUF1653"/>
    <property type="match status" value="1"/>
</dbReference>
<dbReference type="EMBL" id="LLKB01000005">
    <property type="protein sequence ID" value="KQC84916.1"/>
    <property type="molecule type" value="Genomic_DNA"/>
</dbReference>
<accession>A0AAW3JQ86</accession>
<evidence type="ECO:0000313" key="3">
    <source>
        <dbReference type="Proteomes" id="UP000050833"/>
    </source>
</evidence>